<name>A0ABQ7JDB4_9APIC</name>
<keyword evidence="3" id="KW-0547">Nucleotide-binding</keyword>
<comment type="similarity">
    <text evidence="1">Belongs to the Clp1 family. NOL9/GRC3 subfamily.</text>
</comment>
<dbReference type="InterPro" id="IPR032319">
    <property type="entry name" value="CLP1_P"/>
</dbReference>
<feature type="region of interest" description="Disordered" evidence="6">
    <location>
        <begin position="177"/>
        <end position="215"/>
    </location>
</feature>
<reference evidence="8 9" key="1">
    <citation type="journal article" date="2020" name="bioRxiv">
        <title>Metabolic contributions of an alphaproteobacterial endosymbiont in the apicomplexan Cardiosporidium cionae.</title>
        <authorList>
            <person name="Hunter E.S."/>
            <person name="Paight C.J."/>
            <person name="Lane C.E."/>
        </authorList>
    </citation>
    <scope>NUCLEOTIDE SEQUENCE [LARGE SCALE GENOMIC DNA]</scope>
    <source>
        <strain evidence="8">ESH_2018</strain>
    </source>
</reference>
<evidence type="ECO:0000256" key="5">
    <source>
        <dbReference type="ARBA" id="ARBA00022840"/>
    </source>
</evidence>
<accession>A0ABQ7JDB4</accession>
<keyword evidence="4" id="KW-0418">Kinase</keyword>
<protein>
    <recommendedName>
        <fullName evidence="7">Clp1 P-loop domain-containing protein</fullName>
    </recommendedName>
</protein>
<evidence type="ECO:0000256" key="6">
    <source>
        <dbReference type="SAM" id="MobiDB-lite"/>
    </source>
</evidence>
<dbReference type="Proteomes" id="UP000823046">
    <property type="component" value="Unassembled WGS sequence"/>
</dbReference>
<dbReference type="SUPFAM" id="SSF52540">
    <property type="entry name" value="P-loop containing nucleoside triphosphate hydrolases"/>
    <property type="match status" value="1"/>
</dbReference>
<evidence type="ECO:0000313" key="8">
    <source>
        <dbReference type="EMBL" id="KAF8821971.1"/>
    </source>
</evidence>
<keyword evidence="2" id="KW-0808">Transferase</keyword>
<dbReference type="Pfam" id="PF16575">
    <property type="entry name" value="CLP1_P"/>
    <property type="match status" value="1"/>
</dbReference>
<evidence type="ECO:0000256" key="3">
    <source>
        <dbReference type="ARBA" id="ARBA00022741"/>
    </source>
</evidence>
<evidence type="ECO:0000256" key="2">
    <source>
        <dbReference type="ARBA" id="ARBA00022679"/>
    </source>
</evidence>
<evidence type="ECO:0000259" key="7">
    <source>
        <dbReference type="Pfam" id="PF16575"/>
    </source>
</evidence>
<feature type="compositionally biased region" description="Basic residues" evidence="6">
    <location>
        <begin position="833"/>
        <end position="844"/>
    </location>
</feature>
<dbReference type="Gene3D" id="3.40.50.300">
    <property type="entry name" value="P-loop containing nucleotide triphosphate hydrolases"/>
    <property type="match status" value="1"/>
</dbReference>
<evidence type="ECO:0000256" key="1">
    <source>
        <dbReference type="ARBA" id="ARBA00011003"/>
    </source>
</evidence>
<dbReference type="PANTHER" id="PTHR12755:SF3">
    <property type="entry name" value="POLYNUCLEOTIDE 5'-HYDROXYL-KINASE NOL9"/>
    <property type="match status" value="1"/>
</dbReference>
<comment type="caution">
    <text evidence="8">The sequence shown here is derived from an EMBL/GenBank/DDBJ whole genome shotgun (WGS) entry which is preliminary data.</text>
</comment>
<dbReference type="InterPro" id="IPR027417">
    <property type="entry name" value="P-loop_NTPase"/>
</dbReference>
<dbReference type="EMBL" id="JADAQX010000102">
    <property type="protein sequence ID" value="KAF8821971.1"/>
    <property type="molecule type" value="Genomic_DNA"/>
</dbReference>
<feature type="domain" description="Clp1 P-loop" evidence="7">
    <location>
        <begin position="416"/>
        <end position="589"/>
    </location>
</feature>
<organism evidence="8 9">
    <name type="scientific">Cardiosporidium cionae</name>
    <dbReference type="NCBI Taxonomy" id="476202"/>
    <lineage>
        <taxon>Eukaryota</taxon>
        <taxon>Sar</taxon>
        <taxon>Alveolata</taxon>
        <taxon>Apicomplexa</taxon>
        <taxon>Aconoidasida</taxon>
        <taxon>Nephromycida</taxon>
        <taxon>Cardiosporidium</taxon>
    </lineage>
</organism>
<sequence>MSLSRENENISCESRLKQCAPVTSRLVLPSEIVQRLTTSKDSPVSLFGSITLDNRDTLTVSSLKSCNSTYENSLVPRTYQRISPSHPSYGGIPHPSIDVNSNLEAVARPTVKVSLLPLRYGEFCFVSQSCWFKVVRGLVELNGHIFYPEGKYTAIVQPEWVPAYRMLAISTRNHTKQAKAHFQRENTQTSNLRDGKRASRGLDSTESSHGKLKNHNIAKETEDFSPFESTLLKQCKFLMHHLGGTAEKVIGDLEDCCLLARHNDSGEHCRCPACIRLSYLKANDSRVESLSTTMECSLDSFDRETKLKQKYSVEQLGSILYLNVLCILSAVFLFDDEILHFTFKRGLYTSEFPVVVCFADWRCAFGKILASDIFLFPVEKPFSIIDPLWNIVAKDFIRFFQNNVDSTIAPVLIVWGDVGSGKSTFCTYLINFLLTSLKKVALLDTDVGQPILSTPEMVSLTYITQPLTRPPHSLVSFFESTKLYYVGGKRIPVLFYPTTPLVDPLHYLQCIKCCFQSYLHETQLDSKDCNIKSSESFTSSTLVPLIVNTHGWVSGVGQQLIESIGEIVCGKFLVRLGANGRFEKICRSLLYAARCVLCFDKLEFSLSDSPKASDTRNLRILCWFNPAYQSAQHFPIVAPEQFFSGQAGIKNLEDVPYPQYWGLGPFRVVLSLSKIQFCVVSIEQTAFDSEQLASILPGRIVGLCFNSIAKYEPSNYAKKSFEKSCPMILARSELDICLGLGYCHSYCADAQHLVVYVPAMLTRKVFLEKPTAKAAALRYFPETPCSRNAAYAYKFRKAHNLCLTGKVPYSYSGVLAISGTHGTGARRPSTRSNLKRKSKIPPKK</sequence>
<keyword evidence="9" id="KW-1185">Reference proteome</keyword>
<dbReference type="PANTHER" id="PTHR12755">
    <property type="entry name" value="CLEAVAGE/POLYADENYLATION FACTOR IA SUBUNIT CLP1P"/>
    <property type="match status" value="1"/>
</dbReference>
<keyword evidence="5" id="KW-0067">ATP-binding</keyword>
<evidence type="ECO:0000256" key="4">
    <source>
        <dbReference type="ARBA" id="ARBA00022777"/>
    </source>
</evidence>
<dbReference type="InterPro" id="IPR045116">
    <property type="entry name" value="Clp1/Grc3"/>
</dbReference>
<feature type="region of interest" description="Disordered" evidence="6">
    <location>
        <begin position="820"/>
        <end position="844"/>
    </location>
</feature>
<evidence type="ECO:0000313" key="9">
    <source>
        <dbReference type="Proteomes" id="UP000823046"/>
    </source>
</evidence>
<proteinExistence type="inferred from homology"/>
<gene>
    <name evidence="8" type="ORF">IE077_001276</name>
</gene>